<accession>A0A813GFP2</accession>
<dbReference type="EMBL" id="CAJNNV010028096">
    <property type="protein sequence ID" value="CAE8622965.1"/>
    <property type="molecule type" value="Genomic_DNA"/>
</dbReference>
<name>A0A813GFP2_POLGL</name>
<reference evidence="3" key="1">
    <citation type="submission" date="2021-02" db="EMBL/GenBank/DDBJ databases">
        <authorList>
            <person name="Dougan E. K."/>
            <person name="Rhodes N."/>
            <person name="Thang M."/>
            <person name="Chan C."/>
        </authorList>
    </citation>
    <scope>NUCLEOTIDE SEQUENCE</scope>
</reference>
<keyword evidence="5" id="KW-1185">Reference proteome</keyword>
<evidence type="ECO:0000313" key="4">
    <source>
        <dbReference type="EMBL" id="CAE8689033.1"/>
    </source>
</evidence>
<gene>
    <name evidence="3" type="ORF">PGLA1383_LOCUS40303</name>
    <name evidence="4" type="ORF">PGLA2088_LOCUS26279</name>
</gene>
<dbReference type="OrthoDB" id="10682003at2759"/>
<proteinExistence type="predicted"/>
<organism evidence="3 5">
    <name type="scientific">Polarella glacialis</name>
    <name type="common">Dinoflagellate</name>
    <dbReference type="NCBI Taxonomy" id="89957"/>
    <lineage>
        <taxon>Eukaryota</taxon>
        <taxon>Sar</taxon>
        <taxon>Alveolata</taxon>
        <taxon>Dinophyceae</taxon>
        <taxon>Suessiales</taxon>
        <taxon>Suessiaceae</taxon>
        <taxon>Polarella</taxon>
    </lineage>
</organism>
<evidence type="ECO:0000313" key="3">
    <source>
        <dbReference type="EMBL" id="CAE8622965.1"/>
    </source>
</evidence>
<feature type="region of interest" description="Disordered" evidence="2">
    <location>
        <begin position="1"/>
        <end position="27"/>
    </location>
</feature>
<protein>
    <submittedName>
        <fullName evidence="3">Uncharacterized protein</fullName>
    </submittedName>
</protein>
<comment type="caution">
    <text evidence="3">The sequence shown here is derived from an EMBL/GenBank/DDBJ whole genome shotgun (WGS) entry which is preliminary data.</text>
</comment>
<evidence type="ECO:0000256" key="2">
    <source>
        <dbReference type="SAM" id="MobiDB-lite"/>
    </source>
</evidence>
<dbReference type="Proteomes" id="UP000654075">
    <property type="component" value="Unassembled WGS sequence"/>
</dbReference>
<dbReference type="Proteomes" id="UP000626109">
    <property type="component" value="Unassembled WGS sequence"/>
</dbReference>
<dbReference type="EMBL" id="CAJNNW010027001">
    <property type="protein sequence ID" value="CAE8689033.1"/>
    <property type="molecule type" value="Genomic_DNA"/>
</dbReference>
<dbReference type="AlphaFoldDB" id="A0A813GFP2"/>
<feature type="coiled-coil region" evidence="1">
    <location>
        <begin position="136"/>
        <end position="170"/>
    </location>
</feature>
<evidence type="ECO:0000256" key="1">
    <source>
        <dbReference type="SAM" id="Coils"/>
    </source>
</evidence>
<keyword evidence="1" id="KW-0175">Coiled coil</keyword>
<sequence>MAEEGAAASDRSGAHAPRQHSFSQEQLESMLRNYKLRRKLGALDARPADEEAHALRWCRQAWRPHCILPVSEGTAAGCHSSAAEAVDAQRRAAAASAAALVAEMQRKAETGYRELNAERRSAGALEQGLQRQGDSLRAIQEESGRVKKDLEALKREAQERVAENGRLSAELARRRTDRAQGLTQAALLASAVGRLSEGNRPEEELKAMRLQIAALVEENETLEQQLKH</sequence>
<evidence type="ECO:0000313" key="5">
    <source>
        <dbReference type="Proteomes" id="UP000654075"/>
    </source>
</evidence>